<sequence length="140" mass="15534">MNISGATIAYAELGILIINSKVPDNIRGARPSNIPKIMLWGPGAENELIHPIARLYLIQQTSPSRRGYSAAAIHYSSKPLNLVKRPSQPVKPHSCRTIPYIHSPGITPQAFFIIAKSGTLIHMRNLALHHFHEPRHIGRV</sequence>
<protein>
    <submittedName>
        <fullName evidence="1">Uncharacterized protein</fullName>
    </submittedName>
</protein>
<name>A0A8X6G0C5_TRICU</name>
<dbReference type="EMBL" id="BMAO01014084">
    <property type="protein sequence ID" value="GFQ92798.1"/>
    <property type="molecule type" value="Genomic_DNA"/>
</dbReference>
<proteinExistence type="predicted"/>
<organism evidence="1 2">
    <name type="scientific">Trichonephila clavata</name>
    <name type="common">Joro spider</name>
    <name type="synonym">Nephila clavata</name>
    <dbReference type="NCBI Taxonomy" id="2740835"/>
    <lineage>
        <taxon>Eukaryota</taxon>
        <taxon>Metazoa</taxon>
        <taxon>Ecdysozoa</taxon>
        <taxon>Arthropoda</taxon>
        <taxon>Chelicerata</taxon>
        <taxon>Arachnida</taxon>
        <taxon>Araneae</taxon>
        <taxon>Araneomorphae</taxon>
        <taxon>Entelegynae</taxon>
        <taxon>Araneoidea</taxon>
        <taxon>Nephilidae</taxon>
        <taxon>Trichonephila</taxon>
    </lineage>
</organism>
<dbReference type="AlphaFoldDB" id="A0A8X6G0C5"/>
<evidence type="ECO:0000313" key="1">
    <source>
        <dbReference type="EMBL" id="GFQ92798.1"/>
    </source>
</evidence>
<accession>A0A8X6G0C5</accession>
<gene>
    <name evidence="1" type="ORF">TNCT_497631</name>
</gene>
<comment type="caution">
    <text evidence="1">The sequence shown here is derived from an EMBL/GenBank/DDBJ whole genome shotgun (WGS) entry which is preliminary data.</text>
</comment>
<reference evidence="1" key="1">
    <citation type="submission" date="2020-07" db="EMBL/GenBank/DDBJ databases">
        <title>Multicomponent nature underlies the extraordinary mechanical properties of spider dragline silk.</title>
        <authorList>
            <person name="Kono N."/>
            <person name="Nakamura H."/>
            <person name="Mori M."/>
            <person name="Yoshida Y."/>
            <person name="Ohtoshi R."/>
            <person name="Malay A.D."/>
            <person name="Moran D.A.P."/>
            <person name="Tomita M."/>
            <person name="Numata K."/>
            <person name="Arakawa K."/>
        </authorList>
    </citation>
    <scope>NUCLEOTIDE SEQUENCE</scope>
</reference>
<dbReference type="Proteomes" id="UP000887116">
    <property type="component" value="Unassembled WGS sequence"/>
</dbReference>
<evidence type="ECO:0000313" key="2">
    <source>
        <dbReference type="Proteomes" id="UP000887116"/>
    </source>
</evidence>
<keyword evidence="2" id="KW-1185">Reference proteome</keyword>